<proteinExistence type="predicted"/>
<name>A0A1X7R7X6_9SACH</name>
<dbReference type="EMBL" id="FXLY01000008">
    <property type="protein sequence ID" value="SMN21560.1"/>
    <property type="molecule type" value="Genomic_DNA"/>
</dbReference>
<sequence>MTDLFNQEEFDQDEVFSLSFSNNGSFMNSIPLLSTSSNSSYLSTSPSDSFLDNNANNFTPALLSTSNQSNYFKENYSNNNNSTDIFQLEDNDLLNEKISFNNKKNLNYEMIDINQSINNNNNTCNIDAFANVAQQNYRIWASSV</sequence>
<reference evidence="1 2" key="1">
    <citation type="submission" date="2017-04" db="EMBL/GenBank/DDBJ databases">
        <authorList>
            <person name="Afonso C.L."/>
            <person name="Miller P.J."/>
            <person name="Scott M.A."/>
            <person name="Spackman E."/>
            <person name="Goraichik I."/>
            <person name="Dimitrov K.M."/>
            <person name="Suarez D.L."/>
            <person name="Swayne D.E."/>
        </authorList>
    </citation>
    <scope>NUCLEOTIDE SEQUENCE [LARGE SCALE GENOMIC DNA]</scope>
</reference>
<keyword evidence="2" id="KW-1185">Reference proteome</keyword>
<accession>A0A1X7R7X6</accession>
<dbReference type="Proteomes" id="UP000196158">
    <property type="component" value="Unassembled WGS sequence"/>
</dbReference>
<dbReference type="AlphaFoldDB" id="A0A1X7R7X6"/>
<gene>
    <name evidence="1" type="ORF">KASA_0K02321G</name>
</gene>
<protein>
    <submittedName>
        <fullName evidence="1">Uncharacterized protein</fullName>
    </submittedName>
</protein>
<evidence type="ECO:0000313" key="2">
    <source>
        <dbReference type="Proteomes" id="UP000196158"/>
    </source>
</evidence>
<evidence type="ECO:0000313" key="1">
    <source>
        <dbReference type="EMBL" id="SMN21560.1"/>
    </source>
</evidence>
<organism evidence="1 2">
    <name type="scientific">Maudiozyma saulgeensis</name>
    <dbReference type="NCBI Taxonomy" id="1789683"/>
    <lineage>
        <taxon>Eukaryota</taxon>
        <taxon>Fungi</taxon>
        <taxon>Dikarya</taxon>
        <taxon>Ascomycota</taxon>
        <taxon>Saccharomycotina</taxon>
        <taxon>Saccharomycetes</taxon>
        <taxon>Saccharomycetales</taxon>
        <taxon>Saccharomycetaceae</taxon>
        <taxon>Maudiozyma</taxon>
    </lineage>
</organism>